<name>A0A2N3HNI1_9FLAO</name>
<evidence type="ECO:0000259" key="1">
    <source>
        <dbReference type="PROSITE" id="PS51462"/>
    </source>
</evidence>
<organism evidence="2 3">
    <name type="scientific">Confluentibacter flavum</name>
    <dbReference type="NCBI Taxonomy" id="1909700"/>
    <lineage>
        <taxon>Bacteria</taxon>
        <taxon>Pseudomonadati</taxon>
        <taxon>Bacteroidota</taxon>
        <taxon>Flavobacteriia</taxon>
        <taxon>Flavobacteriales</taxon>
        <taxon>Flavobacteriaceae</taxon>
        <taxon>Confluentibacter</taxon>
    </lineage>
</organism>
<dbReference type="Pfam" id="PF00293">
    <property type="entry name" value="NUDIX"/>
    <property type="match status" value="1"/>
</dbReference>
<proteinExistence type="predicted"/>
<comment type="caution">
    <text evidence="2">The sequence shown here is derived from an EMBL/GenBank/DDBJ whole genome shotgun (WGS) entry which is preliminary data.</text>
</comment>
<dbReference type="PANTHER" id="PTHR10885:SF20">
    <property type="entry name" value="NUDIX HYDROLASE DOMAIN-CONTAINING PROTEIN"/>
    <property type="match status" value="1"/>
</dbReference>
<keyword evidence="2" id="KW-0378">Hydrolase</keyword>
<dbReference type="GO" id="GO:0005737">
    <property type="term" value="C:cytoplasm"/>
    <property type="evidence" value="ECO:0007669"/>
    <property type="project" value="TreeGrafter"/>
</dbReference>
<dbReference type="PROSITE" id="PS51462">
    <property type="entry name" value="NUDIX"/>
    <property type="match status" value="1"/>
</dbReference>
<evidence type="ECO:0000313" key="2">
    <source>
        <dbReference type="EMBL" id="PKQ46520.1"/>
    </source>
</evidence>
<dbReference type="Proteomes" id="UP000233435">
    <property type="component" value="Unassembled WGS sequence"/>
</dbReference>
<gene>
    <name evidence="2" type="ORF">CSW08_01790</name>
</gene>
<evidence type="ECO:0000313" key="3">
    <source>
        <dbReference type="Proteomes" id="UP000233435"/>
    </source>
</evidence>
<dbReference type="InterPro" id="IPR000086">
    <property type="entry name" value="NUDIX_hydrolase_dom"/>
</dbReference>
<dbReference type="RefSeq" id="WP_106658201.1">
    <property type="nucleotide sequence ID" value="NZ_PJEO01000011.1"/>
</dbReference>
<dbReference type="GO" id="GO:0004452">
    <property type="term" value="F:isopentenyl-diphosphate delta-isomerase activity"/>
    <property type="evidence" value="ECO:0007669"/>
    <property type="project" value="TreeGrafter"/>
</dbReference>
<dbReference type="OrthoDB" id="9786032at2"/>
<sequence>MDEFIDIADASGKLMGISELKSVIHQKGLYHHTAHIWLYTKKGEILLAQRSASKSICPLMWDVSVAGHVDAGESIINGAIRECQEEISLTLSESDLKKIGVFECFQSYESGIIDNEFHNTFIAELKVPLSELKLQIEEVESLKLVSFDEFENLLKHSDTNGHFVASNRPYYKRVLKTIQNQTQNKS</sequence>
<feature type="domain" description="Nudix hydrolase" evidence="1">
    <location>
        <begin position="29"/>
        <end position="176"/>
    </location>
</feature>
<dbReference type="CDD" id="cd04692">
    <property type="entry name" value="NUDIX_Hydrolase"/>
    <property type="match status" value="1"/>
</dbReference>
<dbReference type="GO" id="GO:0016787">
    <property type="term" value="F:hydrolase activity"/>
    <property type="evidence" value="ECO:0007669"/>
    <property type="project" value="UniProtKB-KW"/>
</dbReference>
<dbReference type="GO" id="GO:0009240">
    <property type="term" value="P:isopentenyl diphosphate biosynthetic process"/>
    <property type="evidence" value="ECO:0007669"/>
    <property type="project" value="TreeGrafter"/>
</dbReference>
<dbReference type="Gene3D" id="3.90.79.10">
    <property type="entry name" value="Nucleoside Triphosphate Pyrophosphohydrolase"/>
    <property type="match status" value="1"/>
</dbReference>
<reference evidence="2 3" key="1">
    <citation type="submission" date="2017-12" db="EMBL/GenBank/DDBJ databases">
        <title>Confluentibacter flavum sp. nov., isolated from the saline lake.</title>
        <authorList>
            <person name="Yu L."/>
        </authorList>
    </citation>
    <scope>NUCLEOTIDE SEQUENCE [LARGE SCALE GENOMIC DNA]</scope>
    <source>
        <strain evidence="2 3">3B</strain>
    </source>
</reference>
<protein>
    <submittedName>
        <fullName evidence="2">Hydrolase</fullName>
    </submittedName>
</protein>
<dbReference type="PANTHER" id="PTHR10885">
    <property type="entry name" value="ISOPENTENYL-DIPHOSPHATE DELTA-ISOMERASE"/>
    <property type="match status" value="1"/>
</dbReference>
<accession>A0A2N3HNI1</accession>
<dbReference type="InterPro" id="IPR015797">
    <property type="entry name" value="NUDIX_hydrolase-like_dom_sf"/>
</dbReference>
<keyword evidence="3" id="KW-1185">Reference proteome</keyword>
<dbReference type="AlphaFoldDB" id="A0A2N3HNI1"/>
<dbReference type="EMBL" id="PJEO01000011">
    <property type="protein sequence ID" value="PKQ46520.1"/>
    <property type="molecule type" value="Genomic_DNA"/>
</dbReference>
<dbReference type="SUPFAM" id="SSF55811">
    <property type="entry name" value="Nudix"/>
    <property type="match status" value="1"/>
</dbReference>